<feature type="transmembrane region" description="Helical" evidence="6">
    <location>
        <begin position="602"/>
        <end position="629"/>
    </location>
</feature>
<organism evidence="9 10">
    <name type="scientific">Entamoeba histolytica</name>
    <dbReference type="NCBI Taxonomy" id="5759"/>
    <lineage>
        <taxon>Eukaryota</taxon>
        <taxon>Amoebozoa</taxon>
        <taxon>Evosea</taxon>
        <taxon>Archamoebae</taxon>
        <taxon>Mastigamoebida</taxon>
        <taxon>Entamoebidae</taxon>
        <taxon>Entamoeba</taxon>
    </lineage>
</organism>
<protein>
    <submittedName>
        <fullName evidence="9">Tyrosine kinase putative</fullName>
    </submittedName>
</protein>
<evidence type="ECO:0000313" key="10">
    <source>
        <dbReference type="Proteomes" id="UP000078387"/>
    </source>
</evidence>
<proteinExistence type="predicted"/>
<keyword evidence="9" id="KW-0418">Kinase</keyword>
<feature type="compositionally biased region" description="Polar residues" evidence="5">
    <location>
        <begin position="1066"/>
        <end position="1084"/>
    </location>
</feature>
<dbReference type="SUPFAM" id="SSF57184">
    <property type="entry name" value="Growth factor receptor domain"/>
    <property type="match status" value="4"/>
</dbReference>
<dbReference type="CDD" id="cd13999">
    <property type="entry name" value="STKc_MAP3K-like"/>
    <property type="match status" value="1"/>
</dbReference>
<dbReference type="GO" id="GO:0004674">
    <property type="term" value="F:protein serine/threonine kinase activity"/>
    <property type="evidence" value="ECO:0007669"/>
    <property type="project" value="UniProtKB-KW"/>
</dbReference>
<dbReference type="OMA" id="YVNDGYY"/>
<accession>A0A5K1U9V1</accession>
<feature type="domain" description="Protein kinase" evidence="8">
    <location>
        <begin position="783"/>
        <end position="1047"/>
    </location>
</feature>
<feature type="chain" id="PRO_5023809082" evidence="7">
    <location>
        <begin position="17"/>
        <end position="1104"/>
    </location>
</feature>
<name>A0A5K1U9V1_ENTHI</name>
<dbReference type="VEuPathDB" id="AmoebaDB:EHI8A_052830"/>
<dbReference type="InterPro" id="IPR017441">
    <property type="entry name" value="Protein_kinase_ATP_BS"/>
</dbReference>
<dbReference type="Gene3D" id="3.30.200.20">
    <property type="entry name" value="Phosphorylase Kinase, domain 1"/>
    <property type="match status" value="1"/>
</dbReference>
<dbReference type="Gene3D" id="2.10.220.10">
    <property type="entry name" value="Hormone Receptor, Insulin-like Growth Factor Receptor 1, Chain A, domain 2"/>
    <property type="match status" value="1"/>
</dbReference>
<evidence type="ECO:0000256" key="1">
    <source>
        <dbReference type="ARBA" id="ARBA00022527"/>
    </source>
</evidence>
<keyword evidence="7" id="KW-0732">Signal</keyword>
<dbReference type="InterPro" id="IPR008271">
    <property type="entry name" value="Ser/Thr_kinase_AS"/>
</dbReference>
<evidence type="ECO:0000256" key="7">
    <source>
        <dbReference type="SAM" id="SignalP"/>
    </source>
</evidence>
<dbReference type="PROSITE" id="PS00108">
    <property type="entry name" value="PROTEIN_KINASE_ST"/>
    <property type="match status" value="1"/>
</dbReference>
<dbReference type="InterPro" id="IPR006212">
    <property type="entry name" value="Furin_repeat"/>
</dbReference>
<gene>
    <name evidence="9" type="ORF">CL6EHI_087800</name>
</gene>
<keyword evidence="6" id="KW-0812">Transmembrane</keyword>
<dbReference type="InterPro" id="IPR009030">
    <property type="entry name" value="Growth_fac_rcpt_cys_sf"/>
</dbReference>
<dbReference type="PANTHER" id="PTHR45756">
    <property type="entry name" value="PALMITOYLTRANSFERASE"/>
    <property type="match status" value="1"/>
</dbReference>
<dbReference type="VEuPathDB" id="AmoebaDB:KM1_193170"/>
<evidence type="ECO:0000313" key="9">
    <source>
        <dbReference type="EMBL" id="GAT93611.1"/>
    </source>
</evidence>
<keyword evidence="6" id="KW-0472">Membrane</keyword>
<evidence type="ECO:0000259" key="8">
    <source>
        <dbReference type="PROSITE" id="PS50011"/>
    </source>
</evidence>
<evidence type="ECO:0000256" key="5">
    <source>
        <dbReference type="SAM" id="MobiDB-lite"/>
    </source>
</evidence>
<dbReference type="InterPro" id="IPR011009">
    <property type="entry name" value="Kinase-like_dom_sf"/>
</dbReference>
<dbReference type="VEuPathDB" id="AmoebaDB:EHI7A_112070"/>
<dbReference type="VEuPathDB" id="AmoebaDB:EHI5A_085900"/>
<dbReference type="PROSITE" id="PS50011">
    <property type="entry name" value="PROTEIN_KINASE_DOM"/>
    <property type="match status" value="1"/>
</dbReference>
<keyword evidence="6" id="KW-1133">Transmembrane helix</keyword>
<evidence type="ECO:0000256" key="4">
    <source>
        <dbReference type="PROSITE-ProRule" id="PRU10141"/>
    </source>
</evidence>
<dbReference type="VEuPathDB" id="AmoebaDB:EHI7A_053410"/>
<evidence type="ECO:0000256" key="3">
    <source>
        <dbReference type="ARBA" id="ARBA00022840"/>
    </source>
</evidence>
<dbReference type="PANTHER" id="PTHR45756:SF1">
    <property type="entry name" value="PROTEIN KINASE DOMAIN CONTAINING PROTEIN"/>
    <property type="match status" value="1"/>
</dbReference>
<keyword evidence="9" id="KW-0808">Transferase</keyword>
<feature type="compositionally biased region" description="Low complexity" evidence="5">
    <location>
        <begin position="1093"/>
        <end position="1104"/>
    </location>
</feature>
<dbReference type="InterPro" id="IPR001245">
    <property type="entry name" value="Ser-Thr/Tyr_kinase_cat_dom"/>
</dbReference>
<keyword evidence="1" id="KW-0723">Serine/threonine-protein kinase</keyword>
<keyword evidence="2 4" id="KW-0547">Nucleotide-binding</keyword>
<dbReference type="SUPFAM" id="SSF56112">
    <property type="entry name" value="Protein kinase-like (PK-like)"/>
    <property type="match status" value="1"/>
</dbReference>
<sequence length="1104" mass="124276">MINWLFFNILFVGIYAELEGCAKEISDNHCIECKNGYYLELVVESESSIPKLICKESKSIPNCTELDGPVCVRCDDGFYVDKDGTCKSCNKESTNESENIKCLHCDSTHCYECGKTTDGKQLYLSNDQTTCIDCSLAENNEACGRCGNGKYFNISSKTCQSCSDNCALCTEENNCFQCTNKTILVSDSSKYWCEPIKHCKKDYLKEDHCELCEDGYRIEKGDCVACEDENCKTCYQENNLSVCTICNENFTIHKGKCYNKTDIHCAEGTPTYGCLECESHYFFNKDLDCIECSQNCGTCVQNPSHCLSCADGYYFSQDNSECIKKDGNCSLADQAGCKECFNDLSEEGLKQPGYFVRKNEQICSQCNKYCKLCDGEEYNCSACINDYVLAKNTTSNDNDMYYCEQKPSSCKRAEMGYCTECEDGYFIYTKDNSSSQSCLKCDSSCATCTIDDSKNTTATNSSLDEVTSNVSNSICLSCAEGYYRHNESEKLCRSQSEINSTCIAGPTGCVTCNNGYWINLDDENAYNCSLCPSECKTCQYSSANQMPICTSCPSEQEYVKSGKCAPCNELEHCIACSGNKCTTCEDGYHLDSDAMACSKTNWALIIPLVIVGIILIIVIIIIIIGIVWWRRKKTAKDESKAIKPYHVSSDLELMLLGADNENFPLKTDKWELTFNLQKSKAIVDQEYEETVNLANMSKKEYYYEFHFTPSHRYELEINPKSATLKPGTAIPVTFKIKILCTCTISDNIGISAMDVDDQNKETAKFTILTESDLSLKLDHTELKPVMPPIGEGAFGMVFRGTYRGREVAIKKMKARNLTQEQEKEFNHEVSMMTQLRHICVVELIGAVYTEGEIAIVTEFAEYGSMSKVWDKQKISYQLKIKFLDDMAVALSYLHQNQILHRDVKGENLLIFSLNPHSPVCAKLTDFGTCRNISERSLSVKELSQGIGTPTYMPPECLNNSTDYSYPVDVYAYGIVLYETFIEKNAYDGDERFNQPWMIPQFVIEGNRLEKPDGIPENYWELTTKCWSQNPEDRPSFIDILKTIESWGEDIKYAFNVENIKKGMGNDTLSNVNDSMPSNNPVSQVDENEQKPKSQSVSHSSSDEN</sequence>
<dbReference type="EMBL" id="BDEQ01000001">
    <property type="protein sequence ID" value="GAT93611.1"/>
    <property type="molecule type" value="Genomic_DNA"/>
</dbReference>
<reference evidence="9 10" key="1">
    <citation type="submission" date="2016-05" db="EMBL/GenBank/DDBJ databases">
        <title>First whole genome sequencing of Entamoeba histolytica HM1:IMSS-clone-6.</title>
        <authorList>
            <person name="Mukherjee Avik.K."/>
            <person name="Izumyama S."/>
            <person name="Nakada-Tsukui K."/>
            <person name="Nozaki T."/>
        </authorList>
    </citation>
    <scope>NUCLEOTIDE SEQUENCE [LARGE SCALE GENOMIC DNA]</scope>
    <source>
        <strain evidence="9 10">HM1:IMSS clone 6</strain>
    </source>
</reference>
<dbReference type="Gene3D" id="1.10.510.10">
    <property type="entry name" value="Transferase(Phosphotransferase) domain 1"/>
    <property type="match status" value="1"/>
</dbReference>
<dbReference type="InterPro" id="IPR000742">
    <property type="entry name" value="EGF"/>
</dbReference>
<dbReference type="SMART" id="SM00220">
    <property type="entry name" value="S_TKc"/>
    <property type="match status" value="1"/>
</dbReference>
<dbReference type="SMART" id="SM00261">
    <property type="entry name" value="FU"/>
    <property type="match status" value="6"/>
</dbReference>
<dbReference type="VEuPathDB" id="AmoebaDB:EHI8A_119700"/>
<dbReference type="InterPro" id="IPR053215">
    <property type="entry name" value="TKL_Ser/Thr_kinase"/>
</dbReference>
<feature type="signal peptide" evidence="7">
    <location>
        <begin position="1"/>
        <end position="16"/>
    </location>
</feature>
<feature type="region of interest" description="Disordered" evidence="5">
    <location>
        <begin position="1065"/>
        <end position="1104"/>
    </location>
</feature>
<dbReference type="GO" id="GO:0005524">
    <property type="term" value="F:ATP binding"/>
    <property type="evidence" value="ECO:0007669"/>
    <property type="project" value="UniProtKB-UniRule"/>
</dbReference>
<dbReference type="InterPro" id="IPR000719">
    <property type="entry name" value="Prot_kinase_dom"/>
</dbReference>
<dbReference type="PROSITE" id="PS00107">
    <property type="entry name" value="PROTEIN_KINASE_ATP"/>
    <property type="match status" value="1"/>
</dbReference>
<evidence type="ECO:0000256" key="6">
    <source>
        <dbReference type="SAM" id="Phobius"/>
    </source>
</evidence>
<dbReference type="VEuPathDB" id="AmoebaDB:KM1_021510"/>
<dbReference type="VEuPathDB" id="AmoebaDB:EHI_087800"/>
<feature type="binding site" evidence="4">
    <location>
        <position position="811"/>
    </location>
    <ligand>
        <name>ATP</name>
        <dbReference type="ChEBI" id="CHEBI:30616"/>
    </ligand>
</feature>
<evidence type="ECO:0000256" key="2">
    <source>
        <dbReference type="ARBA" id="ARBA00022741"/>
    </source>
</evidence>
<dbReference type="Proteomes" id="UP000078387">
    <property type="component" value="Unassembled WGS sequence"/>
</dbReference>
<comment type="caution">
    <text evidence="9">The sequence shown here is derived from an EMBL/GenBank/DDBJ whole genome shotgun (WGS) entry which is preliminary data.</text>
</comment>
<keyword evidence="3 4" id="KW-0067">ATP-binding</keyword>
<dbReference type="AlphaFoldDB" id="A0A5K1U9V1"/>
<dbReference type="Pfam" id="PF07714">
    <property type="entry name" value="PK_Tyr_Ser-Thr"/>
    <property type="match status" value="1"/>
</dbReference>
<dbReference type="SMART" id="SM00181">
    <property type="entry name" value="EGF"/>
    <property type="match status" value="7"/>
</dbReference>